<organism evidence="1">
    <name type="scientific">Barrevirus sp</name>
    <dbReference type="NCBI Taxonomy" id="2487763"/>
    <lineage>
        <taxon>Viruses</taxon>
        <taxon>Varidnaviria</taxon>
        <taxon>Bamfordvirae</taxon>
        <taxon>Nucleocytoviricota</taxon>
        <taxon>Megaviricetes</taxon>
        <taxon>Imitervirales</taxon>
        <taxon>Mimiviridae</taxon>
        <taxon>Klosneuvirinae</taxon>
    </lineage>
</organism>
<gene>
    <name evidence="1" type="ORF">Barrevirus16_4</name>
</gene>
<dbReference type="Gene3D" id="3.40.960.10">
    <property type="entry name" value="VSR Endonuclease"/>
    <property type="match status" value="1"/>
</dbReference>
<protein>
    <recommendedName>
        <fullName evidence="2">Zinc-ribbon domain-containing protein</fullName>
    </recommendedName>
</protein>
<reference evidence="1" key="1">
    <citation type="submission" date="2018-10" db="EMBL/GenBank/DDBJ databases">
        <title>Hidden diversity of soil giant viruses.</title>
        <authorList>
            <person name="Schulz F."/>
            <person name="Alteio L."/>
            <person name="Goudeau D."/>
            <person name="Ryan E.M."/>
            <person name="Malmstrom R.R."/>
            <person name="Blanchard J."/>
            <person name="Woyke T."/>
        </authorList>
    </citation>
    <scope>NUCLEOTIDE SEQUENCE</scope>
    <source>
        <strain evidence="1">BAV1</strain>
    </source>
</reference>
<evidence type="ECO:0008006" key="2">
    <source>
        <dbReference type="Google" id="ProtNLM"/>
    </source>
</evidence>
<name>A0A3G4ZQJ1_9VIRU</name>
<dbReference type="EMBL" id="MK072013">
    <property type="protein sequence ID" value="AYV77166.1"/>
    <property type="molecule type" value="Genomic_DNA"/>
</dbReference>
<sequence>MTNDLKKGLWCSHEECKVSNDYFNLCLCTTSDTFDSYKDNYYFLMIRDYSRYNDQLTEWEQYSIIDNSIILELREKYNNSISLISSFMNRENPISLKFSESKMFNIKYAKYSLETAIEIANDNGFKCLSTVYVGPREKLQFECEDGHIFYRTMYDLVANRFCDQDEKDHYYSLQDIQDFVSVKKGKILSTEFTVVMNVYKWQCSKGHTWHAVAHNILYNNAWCSICSIYGKRWTIEDMKKIALKRGGKCLSNIYVNITSPLTWKCREGHEWDTNPINILDGCWCRDCTTNVSYGEKLTGQILDIMFDTTFKKVRPDWLINSVTGFPMEIDLYNEDLELGVEYQGKQHYEFIKLWQKTEDNFKKQQARDIEKKELCVKRNITLIAVPYTLKFYEIQEFIISECEKNNIEVPNKETIDVNELNIY</sequence>
<proteinExistence type="predicted"/>
<evidence type="ECO:0000313" key="1">
    <source>
        <dbReference type="EMBL" id="AYV77166.1"/>
    </source>
</evidence>
<accession>A0A3G4ZQJ1</accession>